<gene>
    <name evidence="1" type="ORF">ENR63_00820</name>
</gene>
<proteinExistence type="predicted"/>
<sequence length="125" mass="13902">MQQQKVLSIRVSRPRKNRQVELDFDVTVQVYGGNARREGGEVAGVTVRIIWGTDANKTSQKKVISAGVETPSDALSFLRAEAKNIAGQPGVGMSYTVIGNNIDTVFRTLWRNHFDSLIAQRNSRR</sequence>
<name>A0A7C4TRC9_UNCKA</name>
<dbReference type="AlphaFoldDB" id="A0A7C4TRC9"/>
<protein>
    <submittedName>
        <fullName evidence="1">Uncharacterized protein</fullName>
    </submittedName>
</protein>
<reference evidence="1" key="1">
    <citation type="journal article" date="2020" name="mSystems">
        <title>Genome- and Community-Level Interaction Insights into Carbon Utilization and Element Cycling Functions of Hydrothermarchaeota in Hydrothermal Sediment.</title>
        <authorList>
            <person name="Zhou Z."/>
            <person name="Liu Y."/>
            <person name="Xu W."/>
            <person name="Pan J."/>
            <person name="Luo Z.H."/>
            <person name="Li M."/>
        </authorList>
    </citation>
    <scope>NUCLEOTIDE SEQUENCE [LARGE SCALE GENOMIC DNA]</scope>
    <source>
        <strain evidence="1">SpSt-417</strain>
    </source>
</reference>
<organism evidence="1">
    <name type="scientific">candidate division WWE3 bacterium</name>
    <dbReference type="NCBI Taxonomy" id="2053526"/>
    <lineage>
        <taxon>Bacteria</taxon>
        <taxon>Katanobacteria</taxon>
    </lineage>
</organism>
<dbReference type="EMBL" id="DSRT01000045">
    <property type="protein sequence ID" value="HGW29451.1"/>
    <property type="molecule type" value="Genomic_DNA"/>
</dbReference>
<evidence type="ECO:0000313" key="1">
    <source>
        <dbReference type="EMBL" id="HGW29451.1"/>
    </source>
</evidence>
<accession>A0A7C4TRC9</accession>
<comment type="caution">
    <text evidence="1">The sequence shown here is derived from an EMBL/GenBank/DDBJ whole genome shotgun (WGS) entry which is preliminary data.</text>
</comment>